<evidence type="ECO:0000256" key="9">
    <source>
        <dbReference type="SAM" id="SignalP"/>
    </source>
</evidence>
<feature type="chain" id="PRO_5002252419" description="Copper acquisition factor BIM1-like domain-containing protein" evidence="9">
    <location>
        <begin position="19"/>
        <end position="234"/>
    </location>
</feature>
<keyword evidence="12" id="KW-1185">Reference proteome</keyword>
<dbReference type="GO" id="GO:0098552">
    <property type="term" value="C:side of membrane"/>
    <property type="evidence" value="ECO:0007669"/>
    <property type="project" value="UniProtKB-KW"/>
</dbReference>
<evidence type="ECO:0000256" key="1">
    <source>
        <dbReference type="ARBA" id="ARBA00004609"/>
    </source>
</evidence>
<feature type="region of interest" description="Disordered" evidence="8">
    <location>
        <begin position="172"/>
        <end position="205"/>
    </location>
</feature>
<reference evidence="11 12" key="1">
    <citation type="submission" date="2015-01" db="EMBL/GenBank/DDBJ databases">
        <title>The Genome Sequence of Exophiala mesophila CBS40295.</title>
        <authorList>
            <consortium name="The Broad Institute Genomics Platform"/>
            <person name="Cuomo C."/>
            <person name="de Hoog S."/>
            <person name="Gorbushina A."/>
            <person name="Stielow B."/>
            <person name="Teixiera M."/>
            <person name="Abouelleil A."/>
            <person name="Chapman S.B."/>
            <person name="Priest M."/>
            <person name="Young S.K."/>
            <person name="Wortman J."/>
            <person name="Nusbaum C."/>
            <person name="Birren B."/>
        </authorList>
    </citation>
    <scope>NUCLEOTIDE SEQUENCE [LARGE SCALE GENOMIC DNA]</scope>
    <source>
        <strain evidence="11 12">CBS 40295</strain>
    </source>
</reference>
<evidence type="ECO:0000256" key="3">
    <source>
        <dbReference type="ARBA" id="ARBA00022622"/>
    </source>
</evidence>
<dbReference type="STRING" id="212818.A0A0D1Z2Q2"/>
<keyword evidence="3" id="KW-0336">GPI-anchor</keyword>
<keyword evidence="7" id="KW-0449">Lipoprotein</keyword>
<dbReference type="Pfam" id="PF20238">
    <property type="entry name" value="BIM1-like_dom"/>
    <property type="match status" value="1"/>
</dbReference>
<dbReference type="PANTHER" id="PTHR34992:SF1">
    <property type="entry name" value="COPPER ACQUISITION FACTOR BIM1-LIKE DOMAIN-CONTAINING PROTEIN"/>
    <property type="match status" value="1"/>
</dbReference>
<sequence length="234" mass="23939">MIAQSLLALLALPLLSSAHFELSFPPARDDDDTNQGTWPCGGHDSVSERTSVSLTGFPVSVELGHTENLFQIVLSIGDEGDNFQHVILPTIQEFGPGDFCLPNVEIPSDLNITDGTNGTIQVITNAHSGGGLYNCADITFTSTEPETPSSCTNGTGISAVPLAADVYTNANETTEDHDGHGDSSASASSTDSAPSSTASATESAAPAETGNYANMLTAGWGVIGAAVLGAVALL</sequence>
<dbReference type="HOGENOM" id="CLU_070647_2_0_1"/>
<feature type="signal peptide" evidence="9">
    <location>
        <begin position="1"/>
        <end position="18"/>
    </location>
</feature>
<dbReference type="OMA" id="FCFHANA"/>
<dbReference type="OrthoDB" id="5333578at2759"/>
<evidence type="ECO:0000256" key="4">
    <source>
        <dbReference type="ARBA" id="ARBA00022729"/>
    </source>
</evidence>
<dbReference type="CDD" id="cd21176">
    <property type="entry name" value="LPMO_auxiliary-like"/>
    <property type="match status" value="1"/>
</dbReference>
<dbReference type="EMBL" id="KN847525">
    <property type="protein sequence ID" value="KIV89012.1"/>
    <property type="molecule type" value="Genomic_DNA"/>
</dbReference>
<dbReference type="PANTHER" id="PTHR34992">
    <property type="entry name" value="HYPHAL ANASTAMOSIS-7 PROTEIN"/>
    <property type="match status" value="1"/>
</dbReference>
<dbReference type="AlphaFoldDB" id="A0A0D1Z2Q2"/>
<dbReference type="GO" id="GO:0005886">
    <property type="term" value="C:plasma membrane"/>
    <property type="evidence" value="ECO:0007669"/>
    <property type="project" value="UniProtKB-SubCell"/>
</dbReference>
<keyword evidence="4 9" id="KW-0732">Signal</keyword>
<proteinExistence type="predicted"/>
<organism evidence="11 12">
    <name type="scientific">Exophiala mesophila</name>
    <name type="common">Black yeast-like fungus</name>
    <dbReference type="NCBI Taxonomy" id="212818"/>
    <lineage>
        <taxon>Eukaryota</taxon>
        <taxon>Fungi</taxon>
        <taxon>Dikarya</taxon>
        <taxon>Ascomycota</taxon>
        <taxon>Pezizomycotina</taxon>
        <taxon>Eurotiomycetes</taxon>
        <taxon>Chaetothyriomycetidae</taxon>
        <taxon>Chaetothyriales</taxon>
        <taxon>Herpotrichiellaceae</taxon>
        <taxon>Exophiala</taxon>
    </lineage>
</organism>
<keyword evidence="2" id="KW-1003">Cell membrane</keyword>
<keyword evidence="6" id="KW-0325">Glycoprotein</keyword>
<keyword evidence="5" id="KW-0472">Membrane</keyword>
<feature type="compositionally biased region" description="Low complexity" evidence="8">
    <location>
        <begin position="182"/>
        <end position="205"/>
    </location>
</feature>
<evidence type="ECO:0000259" key="10">
    <source>
        <dbReference type="Pfam" id="PF20238"/>
    </source>
</evidence>
<dbReference type="Proteomes" id="UP000054302">
    <property type="component" value="Unassembled WGS sequence"/>
</dbReference>
<gene>
    <name evidence="11" type="ORF">PV10_08631</name>
</gene>
<evidence type="ECO:0000313" key="11">
    <source>
        <dbReference type="EMBL" id="KIV89012.1"/>
    </source>
</evidence>
<name>A0A0D1Z2Q2_EXOME</name>
<dbReference type="InterPro" id="IPR046936">
    <property type="entry name" value="BIM1-like"/>
</dbReference>
<accession>A0A0D1Z2Q2</accession>
<protein>
    <recommendedName>
        <fullName evidence="10">Copper acquisition factor BIM1-like domain-containing protein</fullName>
    </recommendedName>
</protein>
<evidence type="ECO:0000256" key="8">
    <source>
        <dbReference type="SAM" id="MobiDB-lite"/>
    </source>
</evidence>
<evidence type="ECO:0000256" key="5">
    <source>
        <dbReference type="ARBA" id="ARBA00023136"/>
    </source>
</evidence>
<evidence type="ECO:0000256" key="2">
    <source>
        <dbReference type="ARBA" id="ARBA00022475"/>
    </source>
</evidence>
<dbReference type="GeneID" id="27326476"/>
<feature type="domain" description="Copper acquisition factor BIM1-like" evidence="10">
    <location>
        <begin position="17"/>
        <end position="156"/>
    </location>
</feature>
<evidence type="ECO:0000313" key="12">
    <source>
        <dbReference type="Proteomes" id="UP000054302"/>
    </source>
</evidence>
<dbReference type="InterPro" id="IPR046530">
    <property type="entry name" value="BIM1-like_dom"/>
</dbReference>
<comment type="subcellular location">
    <subcellularLocation>
        <location evidence="1">Cell membrane</location>
        <topology evidence="1">Lipid-anchor</topology>
        <topology evidence="1">GPI-anchor</topology>
    </subcellularLocation>
</comment>
<dbReference type="VEuPathDB" id="FungiDB:PV10_08631"/>
<evidence type="ECO:0000256" key="7">
    <source>
        <dbReference type="ARBA" id="ARBA00023288"/>
    </source>
</evidence>
<dbReference type="RefSeq" id="XP_016220586.1">
    <property type="nucleotide sequence ID" value="XM_016373675.1"/>
</dbReference>
<evidence type="ECO:0000256" key="6">
    <source>
        <dbReference type="ARBA" id="ARBA00023180"/>
    </source>
</evidence>